<evidence type="ECO:0000256" key="1">
    <source>
        <dbReference type="SAM" id="MobiDB-lite"/>
    </source>
</evidence>
<dbReference type="AlphaFoldDB" id="A0A6G1EYU5"/>
<evidence type="ECO:0000313" key="3">
    <source>
        <dbReference type="EMBL" id="KAF0929820.1"/>
    </source>
</evidence>
<dbReference type="PROSITE" id="PS50234">
    <property type="entry name" value="VWFA"/>
    <property type="match status" value="1"/>
</dbReference>
<dbReference type="Pfam" id="PF13768">
    <property type="entry name" value="VWA_3"/>
    <property type="match status" value="1"/>
</dbReference>
<reference evidence="3 4" key="1">
    <citation type="submission" date="2019-11" db="EMBL/GenBank/DDBJ databases">
        <title>Whole genome sequence of Oryza granulata.</title>
        <authorList>
            <person name="Li W."/>
        </authorList>
    </citation>
    <scope>NUCLEOTIDE SEQUENCE [LARGE SCALE GENOMIC DNA]</scope>
    <source>
        <strain evidence="4">cv. Menghai</strain>
        <tissue evidence="3">Leaf</tissue>
    </source>
</reference>
<evidence type="ECO:0000313" key="4">
    <source>
        <dbReference type="Proteomes" id="UP000479710"/>
    </source>
</evidence>
<evidence type="ECO:0000259" key="2">
    <source>
        <dbReference type="PROSITE" id="PS50234"/>
    </source>
</evidence>
<protein>
    <recommendedName>
        <fullName evidence="2">VWFA domain-containing protein</fullName>
    </recommendedName>
</protein>
<dbReference type="OrthoDB" id="299997at2759"/>
<sequence length="433" mass="47341">MLALVKKAMGFVIDNLGPADRLCVVSFSSDANRRTRFIRMSEGGKATAKRAVESLVANGCTNLGKGLRVAARVLAGRRHKNAVSSVILLSDGQDTFVPRRGNIVNYMDLVPSTFTCAGTGGGRLAPIHTFGFGTDHDAAAMHTIAEATGGTFSFIENQAVILDSFAQCIGGLLSVTVQEARIAVKCSHRGVRVQEIKSGRYENRVDELYADEERRFLLFVNVPTAEATEGATEMIKLSYTYRDTVTGRAIDVAGEDTIVQRPEQVADHQEVSMEVERERVRVEATEDIAAARVAADSGDHAEAARTLERRRQVVKESAPGRPGDPICEALVEKLSDLQNEVADAPRYEHTGRACLLAGISSHGLQRASGTMPIRKVGLLAAERTGRLKGRERDRERLYATPAMEIMVSMSRKSRNEKPVPPPYQQPEKKMKQH</sequence>
<dbReference type="EMBL" id="SPHZ02000002">
    <property type="protein sequence ID" value="KAF0929820.1"/>
    <property type="molecule type" value="Genomic_DNA"/>
</dbReference>
<gene>
    <name evidence="3" type="ORF">E2562_025955</name>
</gene>
<comment type="caution">
    <text evidence="3">The sequence shown here is derived from an EMBL/GenBank/DDBJ whole genome shotgun (WGS) entry which is preliminary data.</text>
</comment>
<dbReference type="InterPro" id="IPR002035">
    <property type="entry name" value="VWF_A"/>
</dbReference>
<dbReference type="PANTHER" id="PTHR10579">
    <property type="entry name" value="CALCIUM-ACTIVATED CHLORIDE CHANNEL REGULATOR"/>
    <property type="match status" value="1"/>
</dbReference>
<organism evidence="3 4">
    <name type="scientific">Oryza meyeriana var. granulata</name>
    <dbReference type="NCBI Taxonomy" id="110450"/>
    <lineage>
        <taxon>Eukaryota</taxon>
        <taxon>Viridiplantae</taxon>
        <taxon>Streptophyta</taxon>
        <taxon>Embryophyta</taxon>
        <taxon>Tracheophyta</taxon>
        <taxon>Spermatophyta</taxon>
        <taxon>Magnoliopsida</taxon>
        <taxon>Liliopsida</taxon>
        <taxon>Poales</taxon>
        <taxon>Poaceae</taxon>
        <taxon>BOP clade</taxon>
        <taxon>Oryzoideae</taxon>
        <taxon>Oryzeae</taxon>
        <taxon>Oryzinae</taxon>
        <taxon>Oryza</taxon>
        <taxon>Oryza meyeriana</taxon>
    </lineage>
</organism>
<accession>A0A6G1EYU5</accession>
<dbReference type="SMART" id="SM00327">
    <property type="entry name" value="VWA"/>
    <property type="match status" value="1"/>
</dbReference>
<name>A0A6G1EYU5_9ORYZ</name>
<dbReference type="Proteomes" id="UP000479710">
    <property type="component" value="Unassembled WGS sequence"/>
</dbReference>
<feature type="domain" description="VWFA" evidence="2">
    <location>
        <begin position="1"/>
        <end position="169"/>
    </location>
</feature>
<dbReference type="Gene3D" id="3.40.50.410">
    <property type="entry name" value="von Willebrand factor, type A domain"/>
    <property type="match status" value="1"/>
</dbReference>
<dbReference type="InterPro" id="IPR036465">
    <property type="entry name" value="vWFA_dom_sf"/>
</dbReference>
<dbReference type="PANTHER" id="PTHR10579:SF132">
    <property type="entry name" value="OS10G0464800 PROTEIN"/>
    <property type="match status" value="1"/>
</dbReference>
<proteinExistence type="predicted"/>
<keyword evidence="4" id="KW-1185">Reference proteome</keyword>
<dbReference type="SUPFAM" id="SSF53300">
    <property type="entry name" value="vWA-like"/>
    <property type="match status" value="1"/>
</dbReference>
<dbReference type="InterPro" id="IPR051266">
    <property type="entry name" value="CLCR"/>
</dbReference>
<feature type="region of interest" description="Disordered" evidence="1">
    <location>
        <begin position="405"/>
        <end position="433"/>
    </location>
</feature>